<keyword evidence="1" id="KW-0732">Signal</keyword>
<dbReference type="AlphaFoldDB" id="A0A250FL14"/>
<sequence length="211" mass="23155">MKKIITFVALIALTATATAQNESMGFGIRGGGSITGYNGKTEANYTNVKYKAGYYVGIFSDSQLLPFLDLRTELLFSSYGAKWEFTQGNEKYSNTLHTQYINLPILARLKIGNLGILAGVQGGILVNKPSLENTFNGRTVKLDRSDFAKFDFGAVVGAEFNVTDHFLIDIRFNQGLVNALNSSNSSVRNLNISSNNNFLNVSYTLGVGYRF</sequence>
<feature type="chain" id="PRO_5012467980" evidence="1">
    <location>
        <begin position="20"/>
        <end position="211"/>
    </location>
</feature>
<evidence type="ECO:0000313" key="4">
    <source>
        <dbReference type="Proteomes" id="UP000217250"/>
    </source>
</evidence>
<dbReference type="PROSITE" id="PS00695">
    <property type="entry name" value="ENT_VIR_OMP_2"/>
    <property type="match status" value="1"/>
</dbReference>
<dbReference type="GeneID" id="84807127"/>
<dbReference type="GO" id="GO:0044384">
    <property type="term" value="C:host outer membrane"/>
    <property type="evidence" value="ECO:0007669"/>
    <property type="project" value="InterPro"/>
</dbReference>
<dbReference type="RefSeq" id="WP_002679268.1">
    <property type="nucleotide sequence ID" value="NZ_CAUVLU010000028.1"/>
</dbReference>
<proteinExistence type="predicted"/>
<evidence type="ECO:0000313" key="3">
    <source>
        <dbReference type="EMBL" id="ATA85839.1"/>
    </source>
</evidence>
<dbReference type="GeneID" id="78162835"/>
<feature type="domain" description="Outer membrane protein beta-barrel" evidence="2">
    <location>
        <begin position="19"/>
        <end position="179"/>
    </location>
</feature>
<dbReference type="OrthoDB" id="1259003at2"/>
<accession>A0A250FL14</accession>
<dbReference type="EMBL" id="CP022386">
    <property type="protein sequence ID" value="ATA85839.1"/>
    <property type="molecule type" value="Genomic_DNA"/>
</dbReference>
<dbReference type="InterPro" id="IPR011250">
    <property type="entry name" value="OMP/PagP_B-barrel"/>
</dbReference>
<dbReference type="Proteomes" id="UP000217250">
    <property type="component" value="Chromosome"/>
</dbReference>
<dbReference type="Pfam" id="PF13568">
    <property type="entry name" value="OMP_b-brl_2"/>
    <property type="match status" value="1"/>
</dbReference>
<reference evidence="4" key="1">
    <citation type="submission" date="2017-06" db="EMBL/GenBank/DDBJ databases">
        <title>Capnocytophaga spp. assemblies.</title>
        <authorList>
            <person name="Gulvik C.A."/>
        </authorList>
    </citation>
    <scope>NUCLEOTIDE SEQUENCE [LARGE SCALE GENOMIC DNA]</scope>
    <source>
        <strain evidence="4">H1496</strain>
    </source>
</reference>
<evidence type="ECO:0000259" key="2">
    <source>
        <dbReference type="Pfam" id="PF13568"/>
    </source>
</evidence>
<gene>
    <name evidence="3" type="ORF">CGC50_00915</name>
</gene>
<dbReference type="InterPro" id="IPR000758">
    <property type="entry name" value="Enterovir_OMP"/>
</dbReference>
<dbReference type="InterPro" id="IPR025665">
    <property type="entry name" value="Beta-barrel_OMP_2"/>
</dbReference>
<organism evidence="3 4">
    <name type="scientific">Capnocytophaga gingivalis</name>
    <dbReference type="NCBI Taxonomy" id="1017"/>
    <lineage>
        <taxon>Bacteria</taxon>
        <taxon>Pseudomonadati</taxon>
        <taxon>Bacteroidota</taxon>
        <taxon>Flavobacteriia</taxon>
        <taxon>Flavobacteriales</taxon>
        <taxon>Flavobacteriaceae</taxon>
        <taxon>Capnocytophaga</taxon>
    </lineage>
</organism>
<dbReference type="SUPFAM" id="SSF56925">
    <property type="entry name" value="OMPA-like"/>
    <property type="match status" value="1"/>
</dbReference>
<dbReference type="KEGG" id="cgh:CGC50_00915"/>
<name>A0A250FL14_9FLAO</name>
<evidence type="ECO:0000256" key="1">
    <source>
        <dbReference type="SAM" id="SignalP"/>
    </source>
</evidence>
<protein>
    <submittedName>
        <fullName evidence="3">PorT family protein</fullName>
    </submittedName>
</protein>
<feature type="signal peptide" evidence="1">
    <location>
        <begin position="1"/>
        <end position="19"/>
    </location>
</feature>